<keyword evidence="2" id="KW-1185">Reference proteome</keyword>
<dbReference type="AlphaFoldDB" id="A0A2P6MLW8"/>
<reference evidence="1 2" key="1">
    <citation type="submission" date="2018-03" db="EMBL/GenBank/DDBJ databases">
        <title>Bacillus urumqiensis sp. nov., a moderately haloalkaliphilic bacterium isolated from a salt lake.</title>
        <authorList>
            <person name="Zhao B."/>
            <person name="Liao Z."/>
        </authorList>
    </citation>
    <scope>NUCLEOTIDE SEQUENCE [LARGE SCALE GENOMIC DNA]</scope>
    <source>
        <strain evidence="1 2">BZ-SZ-XJ18</strain>
    </source>
</reference>
<comment type="caution">
    <text evidence="1">The sequence shown here is derived from an EMBL/GenBank/DDBJ whole genome shotgun (WGS) entry which is preliminary data.</text>
</comment>
<protein>
    <submittedName>
        <fullName evidence="1">Uncharacterized protein</fullName>
    </submittedName>
</protein>
<dbReference type="RefSeq" id="WP_105957657.1">
    <property type="nucleotide sequence ID" value="NZ_PVNS01000001.1"/>
</dbReference>
<dbReference type="EMBL" id="PVNS01000001">
    <property type="protein sequence ID" value="PRO67273.1"/>
    <property type="molecule type" value="Genomic_DNA"/>
</dbReference>
<name>A0A2P6MLW8_ALKUR</name>
<dbReference type="Proteomes" id="UP000243650">
    <property type="component" value="Unassembled WGS sequence"/>
</dbReference>
<proteinExistence type="predicted"/>
<evidence type="ECO:0000313" key="2">
    <source>
        <dbReference type="Proteomes" id="UP000243650"/>
    </source>
</evidence>
<evidence type="ECO:0000313" key="1">
    <source>
        <dbReference type="EMBL" id="PRO67273.1"/>
    </source>
</evidence>
<gene>
    <name evidence="1" type="ORF">C6I21_01565</name>
</gene>
<organism evidence="1 2">
    <name type="scientific">Alkalicoccus urumqiensis</name>
    <name type="common">Bacillus urumqiensis</name>
    <dbReference type="NCBI Taxonomy" id="1548213"/>
    <lineage>
        <taxon>Bacteria</taxon>
        <taxon>Bacillati</taxon>
        <taxon>Bacillota</taxon>
        <taxon>Bacilli</taxon>
        <taxon>Bacillales</taxon>
        <taxon>Bacillaceae</taxon>
        <taxon>Alkalicoccus</taxon>
    </lineage>
</organism>
<sequence length="63" mass="7458">MSTETTLSSRLEKAQADLFHKRKMMGKRRSSYMIRRAADEAAVLESRIIQLEQRLYEIRLQKS</sequence>
<accession>A0A2P6MLW8</accession>